<protein>
    <recommendedName>
        <fullName evidence="3">F-box domain-containing protein</fullName>
    </recommendedName>
</protein>
<proteinExistence type="predicted"/>
<evidence type="ECO:0008006" key="3">
    <source>
        <dbReference type="Google" id="ProtNLM"/>
    </source>
</evidence>
<dbReference type="Gene3D" id="3.80.10.10">
    <property type="entry name" value="Ribonuclease Inhibitor"/>
    <property type="match status" value="1"/>
</dbReference>
<accession>A0A8H7NX74</accession>
<evidence type="ECO:0000313" key="2">
    <source>
        <dbReference type="Proteomes" id="UP000639403"/>
    </source>
</evidence>
<dbReference type="InterPro" id="IPR032675">
    <property type="entry name" value="LRR_dom_sf"/>
</dbReference>
<reference evidence="1" key="1">
    <citation type="submission" date="2020-11" db="EMBL/GenBank/DDBJ databases">
        <authorList>
            <person name="Koelle M."/>
            <person name="Horta M.A.C."/>
            <person name="Nowrousian M."/>
            <person name="Ohm R.A."/>
            <person name="Benz P."/>
            <person name="Pilgard A."/>
        </authorList>
    </citation>
    <scope>NUCLEOTIDE SEQUENCE</scope>
    <source>
        <strain evidence="1">FPRL280</strain>
    </source>
</reference>
<evidence type="ECO:0000313" key="1">
    <source>
        <dbReference type="EMBL" id="KAF9807908.1"/>
    </source>
</evidence>
<dbReference type="AlphaFoldDB" id="A0A8H7NX74"/>
<dbReference type="Proteomes" id="UP000639403">
    <property type="component" value="Unassembled WGS sequence"/>
</dbReference>
<organism evidence="1 2">
    <name type="scientific">Rhodonia placenta</name>
    <dbReference type="NCBI Taxonomy" id="104341"/>
    <lineage>
        <taxon>Eukaryota</taxon>
        <taxon>Fungi</taxon>
        <taxon>Dikarya</taxon>
        <taxon>Basidiomycota</taxon>
        <taxon>Agaricomycotina</taxon>
        <taxon>Agaricomycetes</taxon>
        <taxon>Polyporales</taxon>
        <taxon>Adustoporiaceae</taxon>
        <taxon>Rhodonia</taxon>
    </lineage>
</organism>
<gene>
    <name evidence="1" type="ORF">IEO21_08025</name>
</gene>
<comment type="caution">
    <text evidence="1">The sequence shown here is derived from an EMBL/GenBank/DDBJ whole genome shotgun (WGS) entry which is preliminary data.</text>
</comment>
<sequence length="716" mass="81751">MVATVEGVGCSPDPIAALDHIVPPEILAHILEEGFKDSNCLERVRFVQRAAFVSRTWRTTALNTSALWGTVVITRPRAPPLTVLTTLLERSRGAQLDIFLDWYHTGPPHGPTYIKDAMQLLRQHIQRWRSLDLTWGMAFQWSDELDYMYGPFLTGTADALKSLHLSCVCRFIHQDDVQRCDFTKGLSAPNLRSLDLDVPSATDLTSSKLRWRENCKPRWFHNSMDFMRMLGPLRDLRHLTLDNVEVEDVKNEPLDDDEALICLPALETLTFCDTNFATIRDMLSIVTAPQLRDLTILNLIHEDETASFHAFWQQPRRFPLLRTLNLEYNVDGLTIEELIDLWHHFQFFRSARIIHTFARDSNDFSMEDVLEVLSNAQEDGRWLFPSLSSVAIYSKSNLATDGLRQLVENRQETETEVPDIGVTGLQTLKIYAPAMVHSTDSDYFVQNLRHFDWIQGKPPPGCDKQHLSMASWAMQLVRIVPCSRLRQVLMHSRISTTRHDLPTDSLWHRRVQHQFNEIAVFLLRRCTSGSCADASLPCTRSRYLLLTIYLLMIRCMSMHILTMRMSNCPSPFCLPHEPPNALLSMMDYLVRCIKQCSCGPPFTNYGAIIANIALPNKGSYCIDPAPASVVSRSTYCTAIVCLIGRFCTQLTWCFPEAACVFRHNSGTNFMNEIKVVHKKQSIDCAKWRQRQAALNPTLRTESLSSSSDHTYVMQAH</sequence>
<dbReference type="EMBL" id="JADOXO010000257">
    <property type="protein sequence ID" value="KAF9807908.1"/>
    <property type="molecule type" value="Genomic_DNA"/>
</dbReference>
<reference evidence="1" key="2">
    <citation type="journal article" name="Front. Microbiol.">
        <title>Degradative Capacity of Two Strains of Rhodonia placenta: From Phenotype to Genotype.</title>
        <authorList>
            <person name="Kolle M."/>
            <person name="Horta M.A.C."/>
            <person name="Nowrousian M."/>
            <person name="Ohm R.A."/>
            <person name="Benz J.P."/>
            <person name="Pilgard A."/>
        </authorList>
    </citation>
    <scope>NUCLEOTIDE SEQUENCE</scope>
    <source>
        <strain evidence="1">FPRL280</strain>
    </source>
</reference>
<name>A0A8H7NX74_9APHY</name>
<dbReference type="SUPFAM" id="SSF52047">
    <property type="entry name" value="RNI-like"/>
    <property type="match status" value="1"/>
</dbReference>